<dbReference type="AlphaFoldDB" id="A0A097ERU7"/>
<dbReference type="KEGG" id="frf:LO80_04800"/>
<evidence type="ECO:0000256" key="7">
    <source>
        <dbReference type="SAM" id="Phobius"/>
    </source>
</evidence>
<feature type="transmembrane region" description="Helical" evidence="7">
    <location>
        <begin position="108"/>
        <end position="126"/>
    </location>
</feature>
<keyword evidence="6 7" id="KW-0472">Membrane</keyword>
<evidence type="ECO:0000256" key="4">
    <source>
        <dbReference type="ARBA" id="ARBA00022692"/>
    </source>
</evidence>
<feature type="transmembrane region" description="Helical" evidence="7">
    <location>
        <begin position="383"/>
        <end position="409"/>
    </location>
</feature>
<dbReference type="InterPro" id="IPR045018">
    <property type="entry name" value="Azg-like"/>
</dbReference>
<sequence>MLNKIEAFFDLKANSSSIKKEFLAGLASFLAISYIIVVNPKILAAAGMPNDALVTSTILVSAIGTIMMGLFARNPFVIAPGMGMNIFFSYTAVKIYHLPWQTVLGATFWSGIIFSLLVILNIRVKIMLSLPIAVKQSLGAGIGLFVAYVGLINGGLITTNSEMLCLASINVHNILFLICLITLLILFIKKTPAPVIIVIIAGCVLAAFLNTLTTEKIIHLPPTILERPDFSLLGQINFFDGLKFSILPTIFTFCFLSLFDGTGSIASLYNEMDKPQRLNDKKLKKTFLADSISATLSGIIGSSPTTVTVESGVGIAQGGRTGLTAVFAGLMFLPFLFLSPLINAIPIEVISPALVLIGVIMMQQVERVNWNNFRHATPAFFTIIMMILSSSISTGIATGIITWFLISLFCNRNELNLTAIIITFFCFIMFFNAVNLF</sequence>
<feature type="transmembrane region" description="Helical" evidence="7">
    <location>
        <begin position="138"/>
        <end position="157"/>
    </location>
</feature>
<feature type="transmembrane region" description="Helical" evidence="7">
    <location>
        <begin position="52"/>
        <end position="71"/>
    </location>
</feature>
<reference evidence="8 9" key="1">
    <citation type="submission" date="2014-10" db="EMBL/GenBank/DDBJ databases">
        <title>Whole genome sequence of Francisella endociliophora strain FSC1006, isolated from a laboratory culture of the marine ciliate Euplotes raikovi.</title>
        <authorList>
            <person name="Granberg M."/>
            <person name="Backman S."/>
            <person name="Lundmark E."/>
            <person name="Nilsson E."/>
            <person name="Karlsson E."/>
            <person name="Thelaus J."/>
            <person name="Ohrman C."/>
            <person name="Larkeryd A."/>
            <person name="Stenberg P."/>
        </authorList>
    </citation>
    <scope>NUCLEOTIDE SEQUENCE [LARGE SCALE GENOMIC DNA]</scope>
    <source>
        <strain evidence="8 9">FSC1006</strain>
    </source>
</reference>
<accession>A0A097ERU7</accession>
<dbReference type="GO" id="GO:0005345">
    <property type="term" value="F:purine nucleobase transmembrane transporter activity"/>
    <property type="evidence" value="ECO:0007669"/>
    <property type="project" value="TreeGrafter"/>
</dbReference>
<dbReference type="HOGENOM" id="CLU_024508_0_1_6"/>
<feature type="transmembrane region" description="Helical" evidence="7">
    <location>
        <begin position="21"/>
        <end position="40"/>
    </location>
</feature>
<keyword evidence="5 7" id="KW-1133">Transmembrane helix</keyword>
<keyword evidence="3" id="KW-0813">Transport</keyword>
<keyword evidence="9" id="KW-1185">Reference proteome</keyword>
<dbReference type="EMBL" id="CP009574">
    <property type="protein sequence ID" value="AIT10289.1"/>
    <property type="molecule type" value="Genomic_DNA"/>
</dbReference>
<organism evidence="8 9">
    <name type="scientific">Candidatus Francisella endociliophora</name>
    <dbReference type="NCBI Taxonomy" id="653937"/>
    <lineage>
        <taxon>Bacteria</taxon>
        <taxon>Pseudomonadati</taxon>
        <taxon>Pseudomonadota</taxon>
        <taxon>Gammaproteobacteria</taxon>
        <taxon>Thiotrichales</taxon>
        <taxon>Francisellaceae</taxon>
        <taxon>Francisella</taxon>
    </lineage>
</organism>
<dbReference type="PANTHER" id="PTHR43337:SF1">
    <property type="entry name" value="XANTHINE_URACIL PERMEASE C887.17-RELATED"/>
    <property type="match status" value="1"/>
</dbReference>
<keyword evidence="4 7" id="KW-0812">Transmembrane</keyword>
<evidence type="ECO:0000256" key="2">
    <source>
        <dbReference type="ARBA" id="ARBA00005697"/>
    </source>
</evidence>
<feature type="transmembrane region" description="Helical" evidence="7">
    <location>
        <begin position="344"/>
        <end position="362"/>
    </location>
</feature>
<dbReference type="GO" id="GO:0012505">
    <property type="term" value="C:endomembrane system"/>
    <property type="evidence" value="ECO:0007669"/>
    <property type="project" value="UniProtKB-SubCell"/>
</dbReference>
<feature type="transmembrane region" description="Helical" evidence="7">
    <location>
        <begin position="76"/>
        <end position="96"/>
    </location>
</feature>
<feature type="transmembrane region" description="Helical" evidence="7">
    <location>
        <begin position="195"/>
        <end position="213"/>
    </location>
</feature>
<feature type="transmembrane region" description="Helical" evidence="7">
    <location>
        <begin position="246"/>
        <end position="269"/>
    </location>
</feature>
<dbReference type="GO" id="GO:0005886">
    <property type="term" value="C:plasma membrane"/>
    <property type="evidence" value="ECO:0007669"/>
    <property type="project" value="TreeGrafter"/>
</dbReference>
<feature type="transmembrane region" description="Helical" evidence="7">
    <location>
        <begin position="415"/>
        <end position="434"/>
    </location>
</feature>
<dbReference type="STRING" id="1547445.LO80_04800"/>
<protein>
    <submittedName>
        <fullName evidence="8">Permease</fullName>
    </submittedName>
</protein>
<dbReference type="OrthoDB" id="9808458at2"/>
<comment type="subcellular location">
    <subcellularLocation>
        <location evidence="1">Endomembrane system</location>
        <topology evidence="1">Multi-pass membrane protein</topology>
    </subcellularLocation>
</comment>
<dbReference type="eggNOG" id="COG2252">
    <property type="taxonomic scope" value="Bacteria"/>
</dbReference>
<evidence type="ECO:0000256" key="6">
    <source>
        <dbReference type="ARBA" id="ARBA00023136"/>
    </source>
</evidence>
<dbReference type="Pfam" id="PF00860">
    <property type="entry name" value="Xan_ur_permease"/>
    <property type="match status" value="1"/>
</dbReference>
<dbReference type="RefSeq" id="WP_040010708.1">
    <property type="nucleotide sequence ID" value="NZ_CP009574.1"/>
</dbReference>
<proteinExistence type="inferred from homology"/>
<evidence type="ECO:0000313" key="8">
    <source>
        <dbReference type="EMBL" id="AIT10289.1"/>
    </source>
</evidence>
<comment type="similarity">
    <text evidence="2">Belongs to the nucleobase:cation symporter-2 (NCS2) (TC 2.A.40) family. Azg-like subfamily.</text>
</comment>
<dbReference type="InterPro" id="IPR006043">
    <property type="entry name" value="NCS2"/>
</dbReference>
<name>A0A097ERU7_9GAMM</name>
<gene>
    <name evidence="8" type="ORF">LO80_04800</name>
</gene>
<evidence type="ECO:0000313" key="9">
    <source>
        <dbReference type="Proteomes" id="UP000029672"/>
    </source>
</evidence>
<evidence type="ECO:0000256" key="5">
    <source>
        <dbReference type="ARBA" id="ARBA00022989"/>
    </source>
</evidence>
<evidence type="ECO:0000256" key="3">
    <source>
        <dbReference type="ARBA" id="ARBA00022448"/>
    </source>
</evidence>
<feature type="transmembrane region" description="Helical" evidence="7">
    <location>
        <begin position="169"/>
        <end position="188"/>
    </location>
</feature>
<dbReference type="Proteomes" id="UP000029672">
    <property type="component" value="Chromosome"/>
</dbReference>
<dbReference type="PANTHER" id="PTHR43337">
    <property type="entry name" value="XANTHINE/URACIL PERMEASE C887.17-RELATED"/>
    <property type="match status" value="1"/>
</dbReference>
<evidence type="ECO:0000256" key="1">
    <source>
        <dbReference type="ARBA" id="ARBA00004127"/>
    </source>
</evidence>